<evidence type="ECO:0000313" key="1">
    <source>
        <dbReference type="EMBL" id="KAI4311274.1"/>
    </source>
</evidence>
<proteinExistence type="predicted"/>
<accession>A0ACB9LIX7</accession>
<sequence>MYFSLSSLSLETTSGRAVATTGDCLKKKKNIRARCSHKSNGIFNSTHDNPTPQLSKSSVKNVTSIMKAL</sequence>
<organism evidence="1 2">
    <name type="scientific">Melastoma candidum</name>
    <dbReference type="NCBI Taxonomy" id="119954"/>
    <lineage>
        <taxon>Eukaryota</taxon>
        <taxon>Viridiplantae</taxon>
        <taxon>Streptophyta</taxon>
        <taxon>Embryophyta</taxon>
        <taxon>Tracheophyta</taxon>
        <taxon>Spermatophyta</taxon>
        <taxon>Magnoliopsida</taxon>
        <taxon>eudicotyledons</taxon>
        <taxon>Gunneridae</taxon>
        <taxon>Pentapetalae</taxon>
        <taxon>rosids</taxon>
        <taxon>malvids</taxon>
        <taxon>Myrtales</taxon>
        <taxon>Melastomataceae</taxon>
        <taxon>Melastomatoideae</taxon>
        <taxon>Melastomateae</taxon>
        <taxon>Melastoma</taxon>
    </lineage>
</organism>
<dbReference type="Proteomes" id="UP001057402">
    <property type="component" value="Chromosome 11"/>
</dbReference>
<protein>
    <submittedName>
        <fullName evidence="1">Uncharacterized protein</fullName>
    </submittedName>
</protein>
<gene>
    <name evidence="1" type="ORF">MLD38_036180</name>
</gene>
<name>A0ACB9LIX7_9MYRT</name>
<evidence type="ECO:0000313" key="2">
    <source>
        <dbReference type="Proteomes" id="UP001057402"/>
    </source>
</evidence>
<comment type="caution">
    <text evidence="1">The sequence shown here is derived from an EMBL/GenBank/DDBJ whole genome shotgun (WGS) entry which is preliminary data.</text>
</comment>
<dbReference type="EMBL" id="CM042890">
    <property type="protein sequence ID" value="KAI4311274.1"/>
    <property type="molecule type" value="Genomic_DNA"/>
</dbReference>
<keyword evidence="2" id="KW-1185">Reference proteome</keyword>
<reference evidence="2" key="1">
    <citation type="journal article" date="2023" name="Front. Plant Sci.">
        <title>Chromosomal-level genome assembly of Melastoma candidum provides insights into trichome evolution.</title>
        <authorList>
            <person name="Zhong Y."/>
            <person name="Wu W."/>
            <person name="Sun C."/>
            <person name="Zou P."/>
            <person name="Liu Y."/>
            <person name="Dai S."/>
            <person name="Zhou R."/>
        </authorList>
    </citation>
    <scope>NUCLEOTIDE SEQUENCE [LARGE SCALE GENOMIC DNA]</scope>
</reference>